<organism evidence="1 2">
    <name type="scientific">Sphagnum jensenii</name>
    <dbReference type="NCBI Taxonomy" id="128206"/>
    <lineage>
        <taxon>Eukaryota</taxon>
        <taxon>Viridiplantae</taxon>
        <taxon>Streptophyta</taxon>
        <taxon>Embryophyta</taxon>
        <taxon>Bryophyta</taxon>
        <taxon>Sphagnophytina</taxon>
        <taxon>Sphagnopsida</taxon>
        <taxon>Sphagnales</taxon>
        <taxon>Sphagnaceae</taxon>
        <taxon>Sphagnum</taxon>
    </lineage>
</organism>
<gene>
    <name evidence="1" type="ORF">CSSPJE1EN2_LOCUS2616</name>
</gene>
<keyword evidence="2" id="KW-1185">Reference proteome</keyword>
<evidence type="ECO:0000313" key="1">
    <source>
        <dbReference type="EMBL" id="CAK9859621.1"/>
    </source>
</evidence>
<dbReference type="EMBL" id="OZ023711">
    <property type="protein sequence ID" value="CAK9859621.1"/>
    <property type="molecule type" value="Genomic_DNA"/>
</dbReference>
<dbReference type="Proteomes" id="UP001497522">
    <property type="component" value="Chromosome 10"/>
</dbReference>
<proteinExistence type="predicted"/>
<accession>A0ABP1AAQ8</accession>
<reference evidence="1" key="1">
    <citation type="submission" date="2024-03" db="EMBL/GenBank/DDBJ databases">
        <authorList>
            <consortium name="ELIXIR-Norway"/>
            <consortium name="Elixir Norway"/>
        </authorList>
    </citation>
    <scope>NUCLEOTIDE SEQUENCE</scope>
</reference>
<name>A0ABP1AAQ8_9BRYO</name>
<protein>
    <submittedName>
        <fullName evidence="1">Uncharacterized protein</fullName>
    </submittedName>
</protein>
<sequence length="155" mass="17042">MRRGSQQNLLLSTYSVLALESGRPAGNLCPAVRARAQILRENHPSRRRASYVLYIQLKTQARQHTYSYCKPTSELIIIQAELQSDATAGAATGSGIITLILEISMISSSSSNRTEIYHAGSEPTAAHHRRPPAIHTLIYIKAIVNCTSLQEIEEA</sequence>
<evidence type="ECO:0000313" key="2">
    <source>
        <dbReference type="Proteomes" id="UP001497522"/>
    </source>
</evidence>